<sequence length="458" mass="49755">MAPMPHRRLLSFFLHSLSNVTAASTPLSHPDIILRSSRRLHCRHAKRPIPLNNHGSLLRIRLVLGGKNAQLRSPQLKDTLCNACGARREKNAGREDEEEETKVEWEQIAWVCDYGGRRLAPGPVRLLARRRVRLIPPDRAVSVLLVAGFSAQALLRPSSASGQTSTVDANSTSYSASCLHLHSSAFLPSPSTSTLFSAFESWLVSSSVSAGVLPAARSSIMGRATFTNGLFARRNNSRDRFLGLASVGIRPEKTGAMAVDRRTLMSSRCAGTISPSATRTSSCSAHQTCFEGSTYLFVFFRVPALQEGSALPSLPSPPSRSARCLAPSSTPPHSPLTRCPPGSQANRSAFRRRRRRWLALDGVCKAEQSRVRGGRLPSLHASNTNFHDGKPRFCAFCEDCVGIYYPKASLPPATPSRLLTAGALVLTFSRLMSGLVDGRRLPHRRNARRASESAVTGG</sequence>
<keyword evidence="2" id="KW-0732">Signal</keyword>
<feature type="signal peptide" evidence="2">
    <location>
        <begin position="1"/>
        <end position="23"/>
    </location>
</feature>
<keyword evidence="4" id="KW-1185">Reference proteome</keyword>
<comment type="caution">
    <text evidence="3">The sequence shown here is derived from an EMBL/GenBank/DDBJ whole genome shotgun (WGS) entry which is preliminary data.</text>
</comment>
<evidence type="ECO:0000256" key="1">
    <source>
        <dbReference type="SAM" id="MobiDB-lite"/>
    </source>
</evidence>
<accession>A0A8H5FBE7</accession>
<evidence type="ECO:0000256" key="2">
    <source>
        <dbReference type="SAM" id="SignalP"/>
    </source>
</evidence>
<feature type="compositionally biased region" description="Low complexity" evidence="1">
    <location>
        <begin position="310"/>
        <end position="328"/>
    </location>
</feature>
<reference evidence="3 4" key="1">
    <citation type="journal article" date="2020" name="ISME J.">
        <title>Uncovering the hidden diversity of litter-decomposition mechanisms in mushroom-forming fungi.</title>
        <authorList>
            <person name="Floudas D."/>
            <person name="Bentzer J."/>
            <person name="Ahren D."/>
            <person name="Johansson T."/>
            <person name="Persson P."/>
            <person name="Tunlid A."/>
        </authorList>
    </citation>
    <scope>NUCLEOTIDE SEQUENCE [LARGE SCALE GENOMIC DNA]</scope>
    <source>
        <strain evidence="3 4">CBS 175.51</strain>
    </source>
</reference>
<organism evidence="3 4">
    <name type="scientific">Ephemerocybe angulata</name>
    <dbReference type="NCBI Taxonomy" id="980116"/>
    <lineage>
        <taxon>Eukaryota</taxon>
        <taxon>Fungi</taxon>
        <taxon>Dikarya</taxon>
        <taxon>Basidiomycota</taxon>
        <taxon>Agaricomycotina</taxon>
        <taxon>Agaricomycetes</taxon>
        <taxon>Agaricomycetidae</taxon>
        <taxon>Agaricales</taxon>
        <taxon>Agaricineae</taxon>
        <taxon>Psathyrellaceae</taxon>
        <taxon>Ephemerocybe</taxon>
    </lineage>
</organism>
<feature type="region of interest" description="Disordered" evidence="1">
    <location>
        <begin position="310"/>
        <end position="347"/>
    </location>
</feature>
<protein>
    <submittedName>
        <fullName evidence="3">Uncharacterized protein</fullName>
    </submittedName>
</protein>
<feature type="chain" id="PRO_5033994541" evidence="2">
    <location>
        <begin position="24"/>
        <end position="458"/>
    </location>
</feature>
<gene>
    <name evidence="3" type="ORF">D9611_010553</name>
</gene>
<proteinExistence type="predicted"/>
<dbReference type="EMBL" id="JAACJK010000116">
    <property type="protein sequence ID" value="KAF5330208.1"/>
    <property type="molecule type" value="Genomic_DNA"/>
</dbReference>
<evidence type="ECO:0000313" key="4">
    <source>
        <dbReference type="Proteomes" id="UP000541558"/>
    </source>
</evidence>
<evidence type="ECO:0000313" key="3">
    <source>
        <dbReference type="EMBL" id="KAF5330208.1"/>
    </source>
</evidence>
<dbReference type="AlphaFoldDB" id="A0A8H5FBE7"/>
<name>A0A8H5FBE7_9AGAR</name>
<dbReference type="Proteomes" id="UP000541558">
    <property type="component" value="Unassembled WGS sequence"/>
</dbReference>